<organism evidence="2 3">
    <name type="scientific">Daphnia magna</name>
    <dbReference type="NCBI Taxonomy" id="35525"/>
    <lineage>
        <taxon>Eukaryota</taxon>
        <taxon>Metazoa</taxon>
        <taxon>Ecdysozoa</taxon>
        <taxon>Arthropoda</taxon>
        <taxon>Crustacea</taxon>
        <taxon>Branchiopoda</taxon>
        <taxon>Diplostraca</taxon>
        <taxon>Cladocera</taxon>
        <taxon>Anomopoda</taxon>
        <taxon>Daphniidae</taxon>
        <taxon>Daphnia</taxon>
    </lineage>
</organism>
<proteinExistence type="predicted"/>
<feature type="compositionally biased region" description="Low complexity" evidence="1">
    <location>
        <begin position="56"/>
        <end position="72"/>
    </location>
</feature>
<name>A0ABR0B8X9_9CRUS</name>
<protein>
    <submittedName>
        <fullName evidence="2">Uncharacterized protein</fullName>
    </submittedName>
</protein>
<reference evidence="2 3" key="1">
    <citation type="journal article" date="2023" name="Nucleic Acids Res.">
        <title>The hologenome of Daphnia magna reveals possible DNA methylation and microbiome-mediated evolution of the host genome.</title>
        <authorList>
            <person name="Chaturvedi A."/>
            <person name="Li X."/>
            <person name="Dhandapani V."/>
            <person name="Marshall H."/>
            <person name="Kissane S."/>
            <person name="Cuenca-Cambronero M."/>
            <person name="Asole G."/>
            <person name="Calvet F."/>
            <person name="Ruiz-Romero M."/>
            <person name="Marangio P."/>
            <person name="Guigo R."/>
            <person name="Rago D."/>
            <person name="Mirbahai L."/>
            <person name="Eastwood N."/>
            <person name="Colbourne J.K."/>
            <person name="Zhou J."/>
            <person name="Mallon E."/>
            <person name="Orsini L."/>
        </authorList>
    </citation>
    <scope>NUCLEOTIDE SEQUENCE [LARGE SCALE GENOMIC DNA]</scope>
    <source>
        <strain evidence="2">LRV0_1</strain>
    </source>
</reference>
<dbReference type="EMBL" id="JAOYFB010000041">
    <property type="protein sequence ID" value="KAK4045040.1"/>
    <property type="molecule type" value="Genomic_DNA"/>
</dbReference>
<keyword evidence="3" id="KW-1185">Reference proteome</keyword>
<evidence type="ECO:0000313" key="3">
    <source>
        <dbReference type="Proteomes" id="UP001234178"/>
    </source>
</evidence>
<gene>
    <name evidence="2" type="ORF">OUZ56_032448</name>
</gene>
<evidence type="ECO:0000256" key="1">
    <source>
        <dbReference type="SAM" id="MobiDB-lite"/>
    </source>
</evidence>
<comment type="caution">
    <text evidence="2">The sequence shown here is derived from an EMBL/GenBank/DDBJ whole genome shotgun (WGS) entry which is preliminary data.</text>
</comment>
<accession>A0ABR0B8X9</accession>
<dbReference type="Proteomes" id="UP001234178">
    <property type="component" value="Unassembled WGS sequence"/>
</dbReference>
<sequence length="287" mass="31473">MMQKYAFLHEKRRKNLPSSRSRYPRSSRKSASTVSWGEAFRSSSRVARRTREKQTAARSATSPSPASAAARPSSANAIARFLRLLRPAVVQIGGVACATESSATGDRGPMKAEGKRIGCRDPEFFRAADDEDLRAPFVGAERGSRQDERSDLIDRNILGFWRPPADLGGLIQASLENDEVGMDRALFAGAEQRAGARAARAARFGRRNYRRRFGPEQATRPLDGRPASLAKQGLGEAERRHFLPDAVRSVENVCVMHLIGSKRATQSGHGRFLAEKRIEEAGHGASC</sequence>
<evidence type="ECO:0000313" key="2">
    <source>
        <dbReference type="EMBL" id="KAK4045040.1"/>
    </source>
</evidence>
<feature type="region of interest" description="Disordered" evidence="1">
    <location>
        <begin position="1"/>
        <end position="72"/>
    </location>
</feature>